<keyword evidence="6 12" id="KW-0812">Transmembrane</keyword>
<keyword evidence="4" id="KW-1003">Cell membrane</keyword>
<evidence type="ECO:0000256" key="2">
    <source>
        <dbReference type="ARBA" id="ARBA00009819"/>
    </source>
</evidence>
<dbReference type="Proteomes" id="UP000029462">
    <property type="component" value="Unassembled WGS sequence"/>
</dbReference>
<evidence type="ECO:0000256" key="4">
    <source>
        <dbReference type="ARBA" id="ARBA00022475"/>
    </source>
</evidence>
<dbReference type="GeneID" id="88814553"/>
<dbReference type="GO" id="GO:0046872">
    <property type="term" value="F:metal ion binding"/>
    <property type="evidence" value="ECO:0007669"/>
    <property type="project" value="UniProtKB-KW"/>
</dbReference>
<evidence type="ECO:0000256" key="1">
    <source>
        <dbReference type="ARBA" id="ARBA00004651"/>
    </source>
</evidence>
<keyword evidence="7" id="KW-0479">Metal-binding</keyword>
<reference evidence="13 14" key="1">
    <citation type="submission" date="2014-09" db="EMBL/GenBank/DDBJ databases">
        <title>Whole genome shotgun sequence of Escherichia vulneris NBRC 102420.</title>
        <authorList>
            <person name="Yoshida Y."/>
            <person name="Hosoyama A."/>
            <person name="Tsuchikane K."/>
            <person name="Ohji S."/>
            <person name="Ichikawa N."/>
            <person name="Kimura A."/>
            <person name="Yamazoe A."/>
            <person name="Ezaki T."/>
            <person name="Fujita N."/>
        </authorList>
    </citation>
    <scope>NUCLEOTIDE SEQUENCE [LARGE SCALE GENOMIC DNA]</scope>
    <source>
        <strain evidence="13 14">NBRC 102420</strain>
    </source>
</reference>
<evidence type="ECO:0000256" key="5">
    <source>
        <dbReference type="ARBA" id="ARBA00022617"/>
    </source>
</evidence>
<organism evidence="13 14">
    <name type="scientific">Pseudescherichia vulneris NBRC 102420</name>
    <dbReference type="NCBI Taxonomy" id="1115515"/>
    <lineage>
        <taxon>Bacteria</taxon>
        <taxon>Pseudomonadati</taxon>
        <taxon>Pseudomonadota</taxon>
        <taxon>Gammaproteobacteria</taxon>
        <taxon>Enterobacterales</taxon>
        <taxon>Enterobacteriaceae</taxon>
        <taxon>Pseudescherichia</taxon>
    </lineage>
</organism>
<dbReference type="STRING" id="1115515.EV102420_18_00670"/>
<comment type="subcellular location">
    <subcellularLocation>
        <location evidence="1">Cell membrane</location>
        <topology evidence="1">Multi-pass membrane protein</topology>
    </subcellularLocation>
</comment>
<keyword evidence="3" id="KW-0813">Transport</keyword>
<evidence type="ECO:0000256" key="11">
    <source>
        <dbReference type="ARBA" id="ARBA00023136"/>
    </source>
</evidence>
<keyword evidence="8" id="KW-0249">Electron transport</keyword>
<proteinExistence type="inferred from homology"/>
<evidence type="ECO:0000256" key="7">
    <source>
        <dbReference type="ARBA" id="ARBA00022723"/>
    </source>
</evidence>
<evidence type="ECO:0000256" key="9">
    <source>
        <dbReference type="ARBA" id="ARBA00022989"/>
    </source>
</evidence>
<keyword evidence="5" id="KW-0349">Heme</keyword>
<comment type="similarity">
    <text evidence="2">Belongs to the cytochrome ubiquinol oxidase subunit 1 family.</text>
</comment>
<sequence length="73" mass="8436">MLGQETALWLARSQFAFTIGFHIVLAAFTIGLAQWLMLLEGLWLWRKQQVYRDLYKYWSKVFALNVAVGVVTG</sequence>
<dbReference type="EMBL" id="BBMZ01000018">
    <property type="protein sequence ID" value="GAL59489.1"/>
    <property type="molecule type" value="Genomic_DNA"/>
</dbReference>
<feature type="non-terminal residue" evidence="13">
    <location>
        <position position="73"/>
    </location>
</feature>
<dbReference type="AlphaFoldDB" id="A0A090V8C4"/>
<dbReference type="GO" id="GO:0019646">
    <property type="term" value="P:aerobic electron transport chain"/>
    <property type="evidence" value="ECO:0007669"/>
    <property type="project" value="InterPro"/>
</dbReference>
<dbReference type="PANTHER" id="PTHR30365">
    <property type="entry name" value="CYTOCHROME D UBIQUINOL OXIDASE"/>
    <property type="match status" value="1"/>
</dbReference>
<dbReference type="GO" id="GO:0005886">
    <property type="term" value="C:plasma membrane"/>
    <property type="evidence" value="ECO:0007669"/>
    <property type="project" value="UniProtKB-SubCell"/>
</dbReference>
<evidence type="ECO:0000256" key="12">
    <source>
        <dbReference type="SAM" id="Phobius"/>
    </source>
</evidence>
<keyword evidence="11 12" id="KW-0472">Membrane</keyword>
<dbReference type="PANTHER" id="PTHR30365:SF14">
    <property type="entry name" value="CYTOCHROME BD MENAQUINOL OXIDASE SUBUNIT I-RELATED"/>
    <property type="match status" value="1"/>
</dbReference>
<dbReference type="GO" id="GO:0016682">
    <property type="term" value="F:oxidoreductase activity, acting on diphenols and related substances as donors, oxygen as acceptor"/>
    <property type="evidence" value="ECO:0007669"/>
    <property type="project" value="TreeGrafter"/>
</dbReference>
<evidence type="ECO:0000256" key="3">
    <source>
        <dbReference type="ARBA" id="ARBA00022448"/>
    </source>
</evidence>
<dbReference type="RefSeq" id="WP_154058831.1">
    <property type="nucleotide sequence ID" value="NZ_BBMZ01000018.1"/>
</dbReference>
<evidence type="ECO:0000313" key="14">
    <source>
        <dbReference type="Proteomes" id="UP000029462"/>
    </source>
</evidence>
<dbReference type="InterPro" id="IPR002585">
    <property type="entry name" value="Cyt-d_ubiquinol_oxidase_su_1"/>
</dbReference>
<keyword evidence="10" id="KW-0408">Iron</keyword>
<keyword evidence="14" id="KW-1185">Reference proteome</keyword>
<accession>A0A090V8C4</accession>
<dbReference type="GO" id="GO:0009055">
    <property type="term" value="F:electron transfer activity"/>
    <property type="evidence" value="ECO:0007669"/>
    <property type="project" value="InterPro"/>
</dbReference>
<evidence type="ECO:0000256" key="10">
    <source>
        <dbReference type="ARBA" id="ARBA00023004"/>
    </source>
</evidence>
<name>A0A090V8C4_PSEVU</name>
<dbReference type="eggNOG" id="COG1271">
    <property type="taxonomic scope" value="Bacteria"/>
</dbReference>
<keyword evidence="9 12" id="KW-1133">Transmembrane helix</keyword>
<dbReference type="GO" id="GO:0020037">
    <property type="term" value="F:heme binding"/>
    <property type="evidence" value="ECO:0007669"/>
    <property type="project" value="TreeGrafter"/>
</dbReference>
<evidence type="ECO:0000256" key="8">
    <source>
        <dbReference type="ARBA" id="ARBA00022982"/>
    </source>
</evidence>
<evidence type="ECO:0000256" key="6">
    <source>
        <dbReference type="ARBA" id="ARBA00022692"/>
    </source>
</evidence>
<comment type="caution">
    <text evidence="13">The sequence shown here is derived from an EMBL/GenBank/DDBJ whole genome shotgun (WGS) entry which is preliminary data.</text>
</comment>
<dbReference type="Pfam" id="PF01654">
    <property type="entry name" value="Cyt_bd_oxida_I"/>
    <property type="match status" value="1"/>
</dbReference>
<feature type="transmembrane region" description="Helical" evidence="12">
    <location>
        <begin position="15"/>
        <end position="39"/>
    </location>
</feature>
<dbReference type="GO" id="GO:0070069">
    <property type="term" value="C:cytochrome complex"/>
    <property type="evidence" value="ECO:0007669"/>
    <property type="project" value="InterPro"/>
</dbReference>
<protein>
    <submittedName>
        <fullName evidence="13">Putative cytochrome d ubiquinol oxidase subunit I</fullName>
    </submittedName>
</protein>
<gene>
    <name evidence="13" type="ORF">EV102420_18_00670</name>
</gene>
<evidence type="ECO:0000313" key="13">
    <source>
        <dbReference type="EMBL" id="GAL59489.1"/>
    </source>
</evidence>